<feature type="compositionally biased region" description="Polar residues" evidence="12">
    <location>
        <begin position="53"/>
        <end position="62"/>
    </location>
</feature>
<evidence type="ECO:0000256" key="12">
    <source>
        <dbReference type="SAM" id="MobiDB-lite"/>
    </source>
</evidence>
<feature type="transmembrane region" description="Helical" evidence="11">
    <location>
        <begin position="416"/>
        <end position="441"/>
    </location>
</feature>
<keyword evidence="7 11" id="KW-0184">Conjugation</keyword>
<evidence type="ECO:0000256" key="5">
    <source>
        <dbReference type="ARBA" id="ARBA00022475"/>
    </source>
</evidence>
<feature type="compositionally biased region" description="Basic and acidic residues" evidence="12">
    <location>
        <begin position="43"/>
        <end position="52"/>
    </location>
</feature>
<keyword evidence="6 11" id="KW-0812">Transmembrane</keyword>
<comment type="subcellular location">
    <subcellularLocation>
        <location evidence="2 11">Cell membrane</location>
        <topology evidence="2 11">Multi-pass membrane protein</topology>
    </subcellularLocation>
</comment>
<comment type="caution">
    <text evidence="11">Lacks conserved residue(s) required for the propagation of feature annotation.</text>
</comment>
<evidence type="ECO:0000256" key="6">
    <source>
        <dbReference type="ARBA" id="ARBA00022692"/>
    </source>
</evidence>
<evidence type="ECO:0000256" key="7">
    <source>
        <dbReference type="ARBA" id="ARBA00022971"/>
    </source>
</evidence>
<dbReference type="EMBL" id="HG937694">
    <property type="protein sequence ID" value="CDP37930.1"/>
    <property type="molecule type" value="Genomic_DNA"/>
</dbReference>
<dbReference type="AlphaFoldDB" id="A0A060T9Y5"/>
<feature type="transmembrane region" description="Helical" evidence="11">
    <location>
        <begin position="335"/>
        <end position="357"/>
    </location>
</feature>
<evidence type="ECO:0000256" key="4">
    <source>
        <dbReference type="ARBA" id="ARBA00017621"/>
    </source>
</evidence>
<dbReference type="PANTHER" id="PTHR31030">
    <property type="entry name" value="PLASMA MEMBRANE FUSION PROTEIN PRM1"/>
    <property type="match status" value="1"/>
</dbReference>
<evidence type="ECO:0000256" key="2">
    <source>
        <dbReference type="ARBA" id="ARBA00004651"/>
    </source>
</evidence>
<keyword evidence="9 11" id="KW-0472">Membrane</keyword>
<reference evidence="13" key="1">
    <citation type="submission" date="2014-02" db="EMBL/GenBank/DDBJ databases">
        <authorList>
            <person name="Genoscope - CEA"/>
        </authorList>
    </citation>
    <scope>NUCLEOTIDE SEQUENCE</scope>
    <source>
        <strain evidence="13">LS3</strain>
    </source>
</reference>
<proteinExistence type="inferred from homology"/>
<feature type="region of interest" description="Disordered" evidence="12">
    <location>
        <begin position="39"/>
        <end position="63"/>
    </location>
</feature>
<dbReference type="InterPro" id="IPR026777">
    <property type="entry name" value="PRM1"/>
</dbReference>
<evidence type="ECO:0000256" key="3">
    <source>
        <dbReference type="ARBA" id="ARBA00010780"/>
    </source>
</evidence>
<keyword evidence="10" id="KW-0325">Glycoprotein</keyword>
<organism evidence="13">
    <name type="scientific">Blastobotrys adeninivorans</name>
    <name type="common">Yeast</name>
    <name type="synonym">Arxula adeninivorans</name>
    <dbReference type="NCBI Taxonomy" id="409370"/>
    <lineage>
        <taxon>Eukaryota</taxon>
        <taxon>Fungi</taxon>
        <taxon>Dikarya</taxon>
        <taxon>Ascomycota</taxon>
        <taxon>Saccharomycotina</taxon>
        <taxon>Dipodascomycetes</taxon>
        <taxon>Dipodascales</taxon>
        <taxon>Trichomonascaceae</taxon>
        <taxon>Blastobotrys</taxon>
    </lineage>
</organism>
<dbReference type="GO" id="GO:0005886">
    <property type="term" value="C:plasma membrane"/>
    <property type="evidence" value="ECO:0007669"/>
    <property type="project" value="UniProtKB-SubCell"/>
</dbReference>
<feature type="transmembrane region" description="Helical" evidence="11">
    <location>
        <begin position="105"/>
        <end position="128"/>
    </location>
</feature>
<reference evidence="13" key="2">
    <citation type="submission" date="2014-06" db="EMBL/GenBank/DDBJ databases">
        <title>The complete genome of Blastobotrys (Arxula) adeninivorans LS3 - a yeast of biotechnological interest.</title>
        <authorList>
            <person name="Kunze G."/>
            <person name="Gaillardin C."/>
            <person name="Czernicka M."/>
            <person name="Durrens P."/>
            <person name="Martin T."/>
            <person name="Boer E."/>
            <person name="Gabaldon T."/>
            <person name="Cruz J."/>
            <person name="Talla E."/>
            <person name="Marck C."/>
            <person name="Goffeau A."/>
            <person name="Barbe V."/>
            <person name="Baret P."/>
            <person name="Baronian K."/>
            <person name="Beier S."/>
            <person name="Bleykasten C."/>
            <person name="Bode R."/>
            <person name="Casaregola S."/>
            <person name="Despons L."/>
            <person name="Fairhead C."/>
            <person name="Giersberg M."/>
            <person name="Gierski P."/>
            <person name="Hahnel U."/>
            <person name="Hartmann A."/>
            <person name="Jankowska D."/>
            <person name="Jubin C."/>
            <person name="Jung P."/>
            <person name="Lafontaine I."/>
            <person name="Leh-Louis V."/>
            <person name="Lemaire M."/>
            <person name="Marcet-Houben M."/>
            <person name="Mascher M."/>
            <person name="Morel G."/>
            <person name="Richard G.-F."/>
            <person name="Riechen J."/>
            <person name="Sacerdot C."/>
            <person name="Sarkar A."/>
            <person name="Savel G."/>
            <person name="Schacherer J."/>
            <person name="Sherman D."/>
            <person name="Straub M.-L."/>
            <person name="Stein N."/>
            <person name="Thierry A."/>
            <person name="Trautwein-Schult A."/>
            <person name="Westhof E."/>
            <person name="Worch S."/>
            <person name="Dujon B."/>
            <person name="Souciet J.-L."/>
            <person name="Wincker P."/>
            <person name="Scholz U."/>
            <person name="Neuveglise N."/>
        </authorList>
    </citation>
    <scope>NUCLEOTIDE SEQUENCE</scope>
    <source>
        <strain evidence="13">LS3</strain>
    </source>
</reference>
<accession>A0A060T9Y5</accession>
<comment type="similarity">
    <text evidence="3 11">Belongs to the PRM1 family.</text>
</comment>
<evidence type="ECO:0000256" key="1">
    <source>
        <dbReference type="ARBA" id="ARBA00002512"/>
    </source>
</evidence>
<evidence type="ECO:0000313" key="13">
    <source>
        <dbReference type="EMBL" id="CDP37930.1"/>
    </source>
</evidence>
<feature type="transmembrane region" description="Helical" evidence="11">
    <location>
        <begin position="553"/>
        <end position="574"/>
    </location>
</feature>
<sequence>MPATVSSFYTRPSRTERANSFSSSDTATDSILRKLVLPSFTEQYHEPDRPERTGTSSASKGSTPFEVARGPGASLYRFMNQSYEGRPYLGTFTKLAHICLNKFKLIAILVIVYLTVVTNVVQSLLGALGDNANRDYQSYFSDQRAQASKDINALIAGNFNAAVSNLYNYSASYANVLAYIFGAMSEMTAHAQYDAARNATASVNEWTRDALNETANSLSDELQGYYGTLNSILEIINSSQFASDGISNVQPVSLNGLTNFSAPTEVNSRLEELNSTNDFGFRSLAAAAQSSLSHWKQKHHADANLWESISAADKGNRTSTVTQYCEQMKGSVEKYYNGCAATVGVLAVVIIIPYAFWERYRWQQVWHSVRELETQIGIEDRSTRVHRLFYPTVEWVSDRISSRCVQEKDRIIIKWIVAHALSPLNLSVIGTGSIVLVTYILQLISFSPLLGGDDEIGMLTIPGYNATKVNNVYDSAVQDLANILSSFQTNMTDRANNLFNRTDLSGLSWSSPFTVVAFASPTNSYERSFQAQVDQVVQLRSAVNSFVLSHLEVGMSFLGFWILSVIGICAFAYWRNHFKA</sequence>
<dbReference type="GO" id="GO:0043332">
    <property type="term" value="C:mating projection tip"/>
    <property type="evidence" value="ECO:0007669"/>
    <property type="project" value="UniProtKB-UniRule"/>
</dbReference>
<gene>
    <name evidence="13" type="ORF">GNLVRS02_ARAD1D22836g</name>
</gene>
<evidence type="ECO:0000256" key="11">
    <source>
        <dbReference type="RuleBase" id="RU366035"/>
    </source>
</evidence>
<keyword evidence="5 11" id="KW-1003">Cell membrane</keyword>
<keyword evidence="8 11" id="KW-1133">Transmembrane helix</keyword>
<comment type="function">
    <text evidence="1 11">Involved in cell fusion during mating by stabilizing the plasma membrane fusion event.</text>
</comment>
<evidence type="ECO:0000256" key="8">
    <source>
        <dbReference type="ARBA" id="ARBA00022989"/>
    </source>
</evidence>
<dbReference type="GO" id="GO:0032220">
    <property type="term" value="P:plasma membrane fusion involved in cytogamy"/>
    <property type="evidence" value="ECO:0007669"/>
    <property type="project" value="TreeGrafter"/>
</dbReference>
<dbReference type="PANTHER" id="PTHR31030:SF1">
    <property type="entry name" value="PLASMA MEMBRANE FUSION PROTEIN PRM1"/>
    <property type="match status" value="1"/>
</dbReference>
<name>A0A060T9Y5_BLAAD</name>
<evidence type="ECO:0000256" key="10">
    <source>
        <dbReference type="ARBA" id="ARBA00023180"/>
    </source>
</evidence>
<evidence type="ECO:0000256" key="9">
    <source>
        <dbReference type="ARBA" id="ARBA00023136"/>
    </source>
</evidence>
<feature type="region of interest" description="Disordered" evidence="12">
    <location>
        <begin position="1"/>
        <end position="27"/>
    </location>
</feature>
<protein>
    <recommendedName>
        <fullName evidence="4 11">Plasma membrane fusion protein PRM1</fullName>
    </recommendedName>
</protein>